<accession>A0A401GT44</accession>
<dbReference type="RefSeq" id="XP_027616321.1">
    <property type="nucleotide sequence ID" value="XM_027760520.1"/>
</dbReference>
<dbReference type="STRING" id="139825.A0A401GT44"/>
<dbReference type="EMBL" id="BFAD01000007">
    <property type="protein sequence ID" value="GBE85408.1"/>
    <property type="molecule type" value="Genomic_DNA"/>
</dbReference>
<organism evidence="1 2">
    <name type="scientific">Sparassis crispa</name>
    <dbReference type="NCBI Taxonomy" id="139825"/>
    <lineage>
        <taxon>Eukaryota</taxon>
        <taxon>Fungi</taxon>
        <taxon>Dikarya</taxon>
        <taxon>Basidiomycota</taxon>
        <taxon>Agaricomycotina</taxon>
        <taxon>Agaricomycetes</taxon>
        <taxon>Polyporales</taxon>
        <taxon>Sparassidaceae</taxon>
        <taxon>Sparassis</taxon>
    </lineage>
</organism>
<dbReference type="GeneID" id="38782325"/>
<gene>
    <name evidence="1" type="ORF">SCP_0705950</name>
</gene>
<dbReference type="AlphaFoldDB" id="A0A401GT44"/>
<evidence type="ECO:0000313" key="1">
    <source>
        <dbReference type="EMBL" id="GBE85408.1"/>
    </source>
</evidence>
<keyword evidence="2" id="KW-1185">Reference proteome</keyword>
<reference evidence="1 2" key="1">
    <citation type="journal article" date="2018" name="Sci. Rep.">
        <title>Genome sequence of the cauliflower mushroom Sparassis crispa (Hanabiratake) and its association with beneficial usage.</title>
        <authorList>
            <person name="Kiyama R."/>
            <person name="Furutani Y."/>
            <person name="Kawaguchi K."/>
            <person name="Nakanishi T."/>
        </authorList>
    </citation>
    <scope>NUCLEOTIDE SEQUENCE [LARGE SCALE GENOMIC DNA]</scope>
</reference>
<proteinExistence type="predicted"/>
<dbReference type="Proteomes" id="UP000287166">
    <property type="component" value="Unassembled WGS sequence"/>
</dbReference>
<evidence type="ECO:0000313" key="2">
    <source>
        <dbReference type="Proteomes" id="UP000287166"/>
    </source>
</evidence>
<sequence length="470" mass="52447">MLVKIQGLTKMQQLKALETLSKYVDSQVEQLRQSQMSISGPMGPALQMTTDTRANHQTPGGTELHNQGIAKCNRSIECALEEQPQPQHAPHLTLCDEVEMWEQMEHLIPDDQLLVEPATPTQQIGPMQKSAEYQTNGDVSLMTPSPLSQSDDSFLPSSPTEECMQRDPHRLIPHQPKTPLESISTLTSTQIPNTVPAPNAPTVVPMRNALRAMAEKVDMSHPCTGRFLNALKDSTHADLISQITAANQQPVQPEAEADGNTQNDASRTDLIAQIAALAQHQTQLQATATPNTPALTLMPTPAEGFPDIYSHQPYFFIDNLTRDLLDTWSKHDMARIAIMLLGSSVNDQILQPYLTMKIARALERAHQIPKVMMMSPRPLYDSKLINDTPYSFIAFNMMKSQKKDIVTQYCYLTPEVSFIAMDFIWKVPQYVCTFAGFTNHSFQDIPKLILNCLVNLQSIQHFLSVVGYDA</sequence>
<name>A0A401GT44_9APHY</name>
<protein>
    <submittedName>
        <fullName evidence="1">Uncharacterized protein</fullName>
    </submittedName>
</protein>
<comment type="caution">
    <text evidence="1">The sequence shown here is derived from an EMBL/GenBank/DDBJ whole genome shotgun (WGS) entry which is preliminary data.</text>
</comment>
<dbReference type="InParanoid" id="A0A401GT44"/>